<name>G0TR13_TRYVY</name>
<feature type="compositionally biased region" description="Basic and acidic residues" evidence="1">
    <location>
        <begin position="60"/>
        <end position="72"/>
    </location>
</feature>
<dbReference type="Pfam" id="PF21203">
    <property type="entry name" value="ECM10"/>
    <property type="match status" value="1"/>
</dbReference>
<accession>G0TR13</accession>
<evidence type="ECO:0000256" key="1">
    <source>
        <dbReference type="SAM" id="MobiDB-lite"/>
    </source>
</evidence>
<evidence type="ECO:0008006" key="5">
    <source>
        <dbReference type="Google" id="ProtNLM"/>
    </source>
</evidence>
<organism evidence="4">
    <name type="scientific">Trypanosoma vivax (strain Y486)</name>
    <dbReference type="NCBI Taxonomy" id="1055687"/>
    <lineage>
        <taxon>Eukaryota</taxon>
        <taxon>Discoba</taxon>
        <taxon>Euglenozoa</taxon>
        <taxon>Kinetoplastea</taxon>
        <taxon>Metakinetoplastina</taxon>
        <taxon>Trypanosomatida</taxon>
        <taxon>Trypanosomatidae</taxon>
        <taxon>Trypanosoma</taxon>
        <taxon>Duttonella</taxon>
    </lineage>
</organism>
<gene>
    <name evidence="4" type="ORF">TVY486_0100250</name>
</gene>
<evidence type="ECO:0000256" key="2">
    <source>
        <dbReference type="SAM" id="Phobius"/>
    </source>
</evidence>
<feature type="chain" id="PRO_5003410180" description="Transmembrane protein" evidence="3">
    <location>
        <begin position="18"/>
        <end position="279"/>
    </location>
</feature>
<dbReference type="AlphaFoldDB" id="G0TR13"/>
<feature type="region of interest" description="Disordered" evidence="1">
    <location>
        <begin position="45"/>
        <end position="72"/>
    </location>
</feature>
<reference evidence="4" key="1">
    <citation type="journal article" date="2012" name="Proc. Natl. Acad. Sci. U.S.A.">
        <title>Antigenic diversity is generated by distinct evolutionary mechanisms in African trypanosome species.</title>
        <authorList>
            <person name="Jackson A.P."/>
            <person name="Berry A."/>
            <person name="Aslett M."/>
            <person name="Allison H.C."/>
            <person name="Burton P."/>
            <person name="Vavrova-Anderson J."/>
            <person name="Brown R."/>
            <person name="Browne H."/>
            <person name="Corton N."/>
            <person name="Hauser H."/>
            <person name="Gamble J."/>
            <person name="Gilderthorp R."/>
            <person name="Marcello L."/>
            <person name="McQuillan J."/>
            <person name="Otto T.D."/>
            <person name="Quail M.A."/>
            <person name="Sanders M.J."/>
            <person name="van Tonder A."/>
            <person name="Ginger M.L."/>
            <person name="Field M.C."/>
            <person name="Barry J.D."/>
            <person name="Hertz-Fowler C."/>
            <person name="Berriman M."/>
        </authorList>
    </citation>
    <scope>NUCLEOTIDE SEQUENCE</scope>
    <source>
        <strain evidence="4">Y486</strain>
    </source>
</reference>
<keyword evidence="2" id="KW-0472">Membrane</keyword>
<evidence type="ECO:0000313" key="4">
    <source>
        <dbReference type="EMBL" id="CCC46377.1"/>
    </source>
</evidence>
<sequence>MLQLLLTVLIVTCNSFAFHADAFSRSYYLQRRIGESGKWEPVTSFTISRHSPDSPAKLKQKQEQATEGRELTGEEKNALSIEQFVRYRLLPEGGNETREAVSLALSPCSILRGFEAADSRSIHLRETLAVAVGPGATVVGLQASSLANRFHAHMLEGDQCDVTVLSLFPQVRIYAAVGLLSPVVPRSTPNYTELNAFTFHGIRKEVSSKKASKKKKEHMTKANAPHGDEGNDNFQYQTGEEGEEEEEEDRRTFLEKYWMFFAAFLVINVIQGFASSKSR</sequence>
<dbReference type="VEuPathDB" id="TriTrypDB:TvY486_0100250"/>
<dbReference type="OMA" id="TNTFHAK"/>
<dbReference type="EMBL" id="HE573017">
    <property type="protein sequence ID" value="CCC46377.1"/>
    <property type="molecule type" value="Genomic_DNA"/>
</dbReference>
<protein>
    <recommendedName>
        <fullName evidence="5">Transmembrane protein</fullName>
    </recommendedName>
</protein>
<proteinExistence type="predicted"/>
<feature type="transmembrane region" description="Helical" evidence="2">
    <location>
        <begin position="257"/>
        <end position="274"/>
    </location>
</feature>
<feature type="signal peptide" evidence="3">
    <location>
        <begin position="1"/>
        <end position="17"/>
    </location>
</feature>
<keyword evidence="2" id="KW-0812">Transmembrane</keyword>
<keyword evidence="2" id="KW-1133">Transmembrane helix</keyword>
<keyword evidence="3" id="KW-0732">Signal</keyword>
<evidence type="ECO:0000256" key="3">
    <source>
        <dbReference type="SAM" id="SignalP"/>
    </source>
</evidence>
<feature type="region of interest" description="Disordered" evidence="1">
    <location>
        <begin position="208"/>
        <end position="248"/>
    </location>
</feature>